<dbReference type="AlphaFoldDB" id="A0A9W8LRZ3"/>
<gene>
    <name evidence="2" type="ORF">H4R20_004543</name>
</gene>
<proteinExistence type="predicted"/>
<protein>
    <submittedName>
        <fullName evidence="2">Uncharacterized protein</fullName>
    </submittedName>
</protein>
<evidence type="ECO:0000313" key="3">
    <source>
        <dbReference type="Proteomes" id="UP001140094"/>
    </source>
</evidence>
<reference evidence="2" key="1">
    <citation type="submission" date="2022-07" db="EMBL/GenBank/DDBJ databases">
        <title>Phylogenomic reconstructions and comparative analyses of Kickxellomycotina fungi.</title>
        <authorList>
            <person name="Reynolds N.K."/>
            <person name="Stajich J.E."/>
            <person name="Barry K."/>
            <person name="Grigoriev I.V."/>
            <person name="Crous P."/>
            <person name="Smith M.E."/>
        </authorList>
    </citation>
    <scope>NUCLEOTIDE SEQUENCE</scope>
    <source>
        <strain evidence="2">NRRL 1565</strain>
    </source>
</reference>
<dbReference type="OrthoDB" id="252265at2759"/>
<comment type="caution">
    <text evidence="2">The sequence shown here is derived from an EMBL/GenBank/DDBJ whole genome shotgun (WGS) entry which is preliminary data.</text>
</comment>
<dbReference type="Gene3D" id="2.60.40.10">
    <property type="entry name" value="Immunoglobulins"/>
    <property type="match status" value="1"/>
</dbReference>
<sequence length="564" mass="61064">RFKESSRFEPPATAAAQHCIERGHVCLVPFARAAHTSPVDYLDVAPTSTALGSSPSLPASPDDVALGSSIQRKHTSIALDCGTSPQLSPADAAPHRSPAVTSPDVDAQAVMARARQVLDEILDGLDMVPPTQFSSPQAEDDYVRRQVDLRKYVELLVASGFLRPARRITLPAEADAPVIIMLQPEDVGGSTARLDANLYFRLVDQPRDLLPFTDGVPAEAAGSGYQLPVRRFLVQAAPYRSELDIGQKSINVGNMQADETSRKYLVVQNRSETPLMYAIRKTGSIASGDICFVDNNRYGVVRGLDSRKVVFVFRPSLNGVYNEQISIANVLDPSGAKRATLKAVVRRPSKFYIQSLHLRFDSGAEPLEIGNRSRSHVVQLLTVRNMTPKTRQLLVRRVDEGTLEPANGGIVLDPLFPADAAPEAGGAAPHLLDRETEEKIEALEQKLKIAARKKRPEKVDKYRAKLAKLRGRDAADTGAVQVTRQAGDTRVVLLLPANGDVSIPVVAVPRIADEQAAAAWLDGRGQGVVDGVRGQLAVHEEKDKDNVKIVALVGSVVVRAEDLA</sequence>
<evidence type="ECO:0000313" key="2">
    <source>
        <dbReference type="EMBL" id="KAJ2799166.1"/>
    </source>
</evidence>
<feature type="non-terminal residue" evidence="2">
    <location>
        <position position="1"/>
    </location>
</feature>
<dbReference type="Proteomes" id="UP001140094">
    <property type="component" value="Unassembled WGS sequence"/>
</dbReference>
<dbReference type="EMBL" id="JANBUO010001235">
    <property type="protein sequence ID" value="KAJ2799166.1"/>
    <property type="molecule type" value="Genomic_DNA"/>
</dbReference>
<organism evidence="2 3">
    <name type="scientific">Coemansia guatemalensis</name>
    <dbReference type="NCBI Taxonomy" id="2761395"/>
    <lineage>
        <taxon>Eukaryota</taxon>
        <taxon>Fungi</taxon>
        <taxon>Fungi incertae sedis</taxon>
        <taxon>Zoopagomycota</taxon>
        <taxon>Kickxellomycotina</taxon>
        <taxon>Kickxellomycetes</taxon>
        <taxon>Kickxellales</taxon>
        <taxon>Kickxellaceae</taxon>
        <taxon>Coemansia</taxon>
    </lineage>
</organism>
<accession>A0A9W8LRZ3</accession>
<feature type="region of interest" description="Disordered" evidence="1">
    <location>
        <begin position="82"/>
        <end position="104"/>
    </location>
</feature>
<name>A0A9W8LRZ3_9FUNG</name>
<dbReference type="InterPro" id="IPR013783">
    <property type="entry name" value="Ig-like_fold"/>
</dbReference>
<evidence type="ECO:0000256" key="1">
    <source>
        <dbReference type="SAM" id="MobiDB-lite"/>
    </source>
</evidence>
<keyword evidence="3" id="KW-1185">Reference proteome</keyword>
<dbReference type="PANTHER" id="PTHR39211">
    <property type="entry name" value="CHROMOSOME 7, WHOLE GENOME SHOTGUN SEQUENCE"/>
    <property type="match status" value="1"/>
</dbReference>
<dbReference type="PANTHER" id="PTHR39211:SF1">
    <property type="entry name" value="ABNORMAL SPINDLE-LIKE MICROCEPHALY-ASSOCIATED PROTEIN ASH DOMAIN-CONTAINING PROTEIN"/>
    <property type="match status" value="1"/>
</dbReference>